<dbReference type="Proteomes" id="UP000010798">
    <property type="component" value="Chromosome"/>
</dbReference>
<evidence type="ECO:0000313" key="1">
    <source>
        <dbReference type="EMBL" id="AGA27922.1"/>
    </source>
</evidence>
<keyword evidence="2" id="KW-1185">Reference proteome</keyword>
<gene>
    <name evidence="1" type="ordered locus">Sinac_3676</name>
</gene>
<dbReference type="AlphaFoldDB" id="L0DF97"/>
<name>L0DF97_SINAD</name>
<evidence type="ECO:0000313" key="2">
    <source>
        <dbReference type="Proteomes" id="UP000010798"/>
    </source>
</evidence>
<protein>
    <submittedName>
        <fullName evidence="1">Uncharacterized protein</fullName>
    </submittedName>
</protein>
<proteinExistence type="predicted"/>
<dbReference type="KEGG" id="saci:Sinac_3676"/>
<organism evidence="1 2">
    <name type="scientific">Singulisphaera acidiphila (strain ATCC BAA-1392 / DSM 18658 / VKM B-2454 / MOB10)</name>
    <dbReference type="NCBI Taxonomy" id="886293"/>
    <lineage>
        <taxon>Bacteria</taxon>
        <taxon>Pseudomonadati</taxon>
        <taxon>Planctomycetota</taxon>
        <taxon>Planctomycetia</taxon>
        <taxon>Isosphaerales</taxon>
        <taxon>Isosphaeraceae</taxon>
        <taxon>Singulisphaera</taxon>
    </lineage>
</organism>
<dbReference type="HOGENOM" id="CLU_1874044_0_0_0"/>
<reference evidence="1 2" key="1">
    <citation type="submission" date="2012-02" db="EMBL/GenBank/DDBJ databases">
        <title>Complete sequence of chromosome of Singulisphaera acidiphila DSM 18658.</title>
        <authorList>
            <consortium name="US DOE Joint Genome Institute (JGI-PGF)"/>
            <person name="Lucas S."/>
            <person name="Copeland A."/>
            <person name="Lapidus A."/>
            <person name="Glavina del Rio T."/>
            <person name="Dalin E."/>
            <person name="Tice H."/>
            <person name="Bruce D."/>
            <person name="Goodwin L."/>
            <person name="Pitluck S."/>
            <person name="Peters L."/>
            <person name="Ovchinnikova G."/>
            <person name="Chertkov O."/>
            <person name="Kyrpides N."/>
            <person name="Mavromatis K."/>
            <person name="Ivanova N."/>
            <person name="Brettin T."/>
            <person name="Detter J.C."/>
            <person name="Han C."/>
            <person name="Larimer F."/>
            <person name="Land M."/>
            <person name="Hauser L."/>
            <person name="Markowitz V."/>
            <person name="Cheng J.-F."/>
            <person name="Hugenholtz P."/>
            <person name="Woyke T."/>
            <person name="Wu D."/>
            <person name="Tindall B."/>
            <person name="Pomrenke H."/>
            <person name="Brambilla E."/>
            <person name="Klenk H.-P."/>
            <person name="Eisen J.A."/>
        </authorList>
    </citation>
    <scope>NUCLEOTIDE SEQUENCE [LARGE SCALE GENOMIC DNA]</scope>
    <source>
        <strain evidence="2">ATCC BAA-1392 / DSM 18658 / VKM B-2454 / MOB10</strain>
    </source>
</reference>
<accession>L0DF97</accession>
<dbReference type="EMBL" id="CP003364">
    <property type="protein sequence ID" value="AGA27922.1"/>
    <property type="molecule type" value="Genomic_DNA"/>
</dbReference>
<sequence>MRLLRKRFSLRSLLILVAVAGILLGGERLWRRSKHYRKQAALCAYFELQCRHYAATDMEEDNWAGLTLDEKRENARLNLISARRFGILKNIYQRAARHPWESLPPDTPVSVNGWDLGSLSASEIEEMVRDWKEAPT</sequence>